<dbReference type="Proteomes" id="UP000182725">
    <property type="component" value="Unassembled WGS sequence"/>
</dbReference>
<name>A0A1H5KJB2_9MICC</name>
<gene>
    <name evidence="2" type="ORF">SAMN04489740_2043</name>
</gene>
<evidence type="ECO:0000256" key="1">
    <source>
        <dbReference type="SAM" id="MobiDB-lite"/>
    </source>
</evidence>
<evidence type="ECO:0000313" key="2">
    <source>
        <dbReference type="EMBL" id="SEE64909.1"/>
    </source>
</evidence>
<sequence>MPCTRASVMCPTWGQLSKRIALTHSVAWRFNIDEPAILHGASHRAPSSEPTAERPSETKAFPQPSSAPLQDFCVRTAALTASRQYPTPGVVRR</sequence>
<dbReference type="EMBL" id="FNTV01000001">
    <property type="protein sequence ID" value="SEE64909.1"/>
    <property type="molecule type" value="Genomic_DNA"/>
</dbReference>
<reference evidence="2 3" key="1">
    <citation type="submission" date="2016-10" db="EMBL/GenBank/DDBJ databases">
        <authorList>
            <person name="de Groot N.N."/>
        </authorList>
    </citation>
    <scope>NUCLEOTIDE SEQUENCE [LARGE SCALE GENOMIC DNA]</scope>
    <source>
        <strain evidence="2 3">DSM 22274</strain>
    </source>
</reference>
<organism evidence="2 3">
    <name type="scientific">Arthrobacter alpinus</name>
    <dbReference type="NCBI Taxonomy" id="656366"/>
    <lineage>
        <taxon>Bacteria</taxon>
        <taxon>Bacillati</taxon>
        <taxon>Actinomycetota</taxon>
        <taxon>Actinomycetes</taxon>
        <taxon>Micrococcales</taxon>
        <taxon>Micrococcaceae</taxon>
        <taxon>Arthrobacter</taxon>
    </lineage>
</organism>
<proteinExistence type="predicted"/>
<protein>
    <submittedName>
        <fullName evidence="2">Uncharacterized protein</fullName>
    </submittedName>
</protein>
<dbReference type="AlphaFoldDB" id="A0A1H5KJB2"/>
<accession>A0A1H5KJB2</accession>
<feature type="region of interest" description="Disordered" evidence="1">
    <location>
        <begin position="40"/>
        <end position="67"/>
    </location>
</feature>
<evidence type="ECO:0000313" key="3">
    <source>
        <dbReference type="Proteomes" id="UP000182725"/>
    </source>
</evidence>